<proteinExistence type="predicted"/>
<sequence length="212" mass="23844">MLAVCECGVLPLDTDHHTPSPPPPPPPVTSSLRHLLSSFLLHHHTPPIIPGPTEGSKKMSVIPQTLQMVKSQHQKKASMPSNGKDRNYGFADLDQPTRYSSKLMNSIWGRYNENSVHNFKSLQCGGVAMATTSTSYSSSSASPLADQYQQQQQQYYYQSLQQYPMQQQQQQQMWQGQEEGSPSLARRSEWQQRMGELGEAVAANFMDNLNQY</sequence>
<name>A0AAE1TRH7_9EUCA</name>
<organism evidence="1 2">
    <name type="scientific">Petrolisthes manimaculis</name>
    <dbReference type="NCBI Taxonomy" id="1843537"/>
    <lineage>
        <taxon>Eukaryota</taxon>
        <taxon>Metazoa</taxon>
        <taxon>Ecdysozoa</taxon>
        <taxon>Arthropoda</taxon>
        <taxon>Crustacea</taxon>
        <taxon>Multicrustacea</taxon>
        <taxon>Malacostraca</taxon>
        <taxon>Eumalacostraca</taxon>
        <taxon>Eucarida</taxon>
        <taxon>Decapoda</taxon>
        <taxon>Pleocyemata</taxon>
        <taxon>Anomura</taxon>
        <taxon>Galatheoidea</taxon>
        <taxon>Porcellanidae</taxon>
        <taxon>Petrolisthes</taxon>
    </lineage>
</organism>
<evidence type="ECO:0000313" key="1">
    <source>
        <dbReference type="EMBL" id="KAK4292715.1"/>
    </source>
</evidence>
<accession>A0AAE1TRH7</accession>
<dbReference type="AlphaFoldDB" id="A0AAE1TRH7"/>
<evidence type="ECO:0000313" key="2">
    <source>
        <dbReference type="Proteomes" id="UP001292094"/>
    </source>
</evidence>
<gene>
    <name evidence="1" type="ORF">Pmani_034532</name>
</gene>
<dbReference type="EMBL" id="JAWZYT010004750">
    <property type="protein sequence ID" value="KAK4292715.1"/>
    <property type="molecule type" value="Genomic_DNA"/>
</dbReference>
<dbReference type="Proteomes" id="UP001292094">
    <property type="component" value="Unassembled WGS sequence"/>
</dbReference>
<protein>
    <submittedName>
        <fullName evidence="1">Uncharacterized protein</fullName>
    </submittedName>
</protein>
<reference evidence="1" key="1">
    <citation type="submission" date="2023-11" db="EMBL/GenBank/DDBJ databases">
        <title>Genome assemblies of two species of porcelain crab, Petrolisthes cinctipes and Petrolisthes manimaculis (Anomura: Porcellanidae).</title>
        <authorList>
            <person name="Angst P."/>
        </authorList>
    </citation>
    <scope>NUCLEOTIDE SEQUENCE</scope>
    <source>
        <strain evidence="1">PB745_02</strain>
        <tissue evidence="1">Gill</tissue>
    </source>
</reference>
<keyword evidence="2" id="KW-1185">Reference proteome</keyword>
<comment type="caution">
    <text evidence="1">The sequence shown here is derived from an EMBL/GenBank/DDBJ whole genome shotgun (WGS) entry which is preliminary data.</text>
</comment>